<gene>
    <name evidence="2" type="ORF">V2H41_12480</name>
</gene>
<evidence type="ECO:0000259" key="1">
    <source>
        <dbReference type="Pfam" id="PF00149"/>
    </source>
</evidence>
<name>A0ABU7RJC7_9BACT</name>
<proteinExistence type="predicted"/>
<dbReference type="PANTHER" id="PTHR43143">
    <property type="entry name" value="METALLOPHOSPHOESTERASE, CALCINEURIN SUPERFAMILY"/>
    <property type="match status" value="1"/>
</dbReference>
<dbReference type="EMBL" id="JAZGLY010000008">
    <property type="protein sequence ID" value="MEE6188088.1"/>
    <property type="molecule type" value="Genomic_DNA"/>
</dbReference>
<protein>
    <submittedName>
        <fullName evidence="2">Metallophosphoesterase</fullName>
    </submittedName>
</protein>
<dbReference type="InterPro" id="IPR004843">
    <property type="entry name" value="Calcineurin-like_PHP"/>
</dbReference>
<dbReference type="Proteomes" id="UP001357452">
    <property type="component" value="Unassembled WGS sequence"/>
</dbReference>
<keyword evidence="3" id="KW-1185">Reference proteome</keyword>
<sequence length="329" mass="37868">MKKRSSIWILSLLVMVSWAFAPLQKKKPFTIVLLPDTQNYAEKYPNIFRAQTTWVADKKNNITFVLQLGDITNNNSPEQWHVAKEAFEIMDGKVPYSFVVGNHDIGTHGWTDTRNTNLFNQYLPYSKYSKMPNFGGAFEDGKMDNTWYAFKAGGYDWLVLNLEFGPRNIVLDWANEVVRKHPKHKVIVNTHAYMYSDDKRISVRHNHKWTPQSYGIGKDTGPNQVNDGEDMWEKFVRKHKNIMFVFSGHVLNEGVGTLVSKGDHGNDVYQMLANFQSGVIGSENGGNGFLRLITIDPKKKKVIVKTYSPYLDQYKQTPEHNFQFDNVAF</sequence>
<dbReference type="Gene3D" id="3.60.21.10">
    <property type="match status" value="1"/>
</dbReference>
<evidence type="ECO:0000313" key="3">
    <source>
        <dbReference type="Proteomes" id="UP001357452"/>
    </source>
</evidence>
<dbReference type="InterPro" id="IPR051918">
    <property type="entry name" value="STPP_CPPED1"/>
</dbReference>
<comment type="caution">
    <text evidence="2">The sequence shown here is derived from an EMBL/GenBank/DDBJ whole genome shotgun (WGS) entry which is preliminary data.</text>
</comment>
<reference evidence="2 3" key="1">
    <citation type="submission" date="2024-01" db="EMBL/GenBank/DDBJ databases">
        <title>Niabella digestum sp. nov., isolated from waste digestion system.</title>
        <authorList>
            <person name="Zhang L."/>
        </authorList>
    </citation>
    <scope>NUCLEOTIDE SEQUENCE [LARGE SCALE GENOMIC DNA]</scope>
    <source>
        <strain evidence="2 3">A18</strain>
    </source>
</reference>
<organism evidence="2 3">
    <name type="scientific">Niabella digestorum</name>
    <dbReference type="NCBI Taxonomy" id="3117701"/>
    <lineage>
        <taxon>Bacteria</taxon>
        <taxon>Pseudomonadati</taxon>
        <taxon>Bacteroidota</taxon>
        <taxon>Chitinophagia</taxon>
        <taxon>Chitinophagales</taxon>
        <taxon>Chitinophagaceae</taxon>
        <taxon>Niabella</taxon>
    </lineage>
</organism>
<accession>A0ABU7RJC7</accession>
<dbReference type="SUPFAM" id="SSF56300">
    <property type="entry name" value="Metallo-dependent phosphatases"/>
    <property type="match status" value="1"/>
</dbReference>
<dbReference type="PANTHER" id="PTHR43143:SF5">
    <property type="entry name" value="SECRETED PROTEIN"/>
    <property type="match status" value="1"/>
</dbReference>
<dbReference type="Pfam" id="PF00149">
    <property type="entry name" value="Metallophos"/>
    <property type="match status" value="1"/>
</dbReference>
<dbReference type="RefSeq" id="WP_330975490.1">
    <property type="nucleotide sequence ID" value="NZ_JAZGLY010000008.1"/>
</dbReference>
<evidence type="ECO:0000313" key="2">
    <source>
        <dbReference type="EMBL" id="MEE6188088.1"/>
    </source>
</evidence>
<feature type="domain" description="Calcineurin-like phosphoesterase" evidence="1">
    <location>
        <begin position="30"/>
        <end position="250"/>
    </location>
</feature>
<dbReference type="InterPro" id="IPR029052">
    <property type="entry name" value="Metallo-depent_PP-like"/>
</dbReference>